<dbReference type="Proteomes" id="UP001165679">
    <property type="component" value="Unassembled WGS sequence"/>
</dbReference>
<dbReference type="Pfam" id="PF01546">
    <property type="entry name" value="Peptidase_M20"/>
    <property type="match status" value="1"/>
</dbReference>
<organism evidence="7 8">
    <name type="scientific">Limobrevibacterium gyesilva</name>
    <dbReference type="NCBI Taxonomy" id="2991712"/>
    <lineage>
        <taxon>Bacteria</taxon>
        <taxon>Pseudomonadati</taxon>
        <taxon>Pseudomonadota</taxon>
        <taxon>Alphaproteobacteria</taxon>
        <taxon>Acetobacterales</taxon>
        <taxon>Acetobacteraceae</taxon>
        <taxon>Limobrevibacterium</taxon>
    </lineage>
</organism>
<proteinExistence type="predicted"/>
<accession>A0AA41YMQ1</accession>
<dbReference type="GO" id="GO:0006526">
    <property type="term" value="P:L-arginine biosynthetic process"/>
    <property type="evidence" value="ECO:0007669"/>
    <property type="project" value="TreeGrafter"/>
</dbReference>
<dbReference type="EMBL" id="JAPDNT010000001">
    <property type="protein sequence ID" value="MCW3473333.1"/>
    <property type="molecule type" value="Genomic_DNA"/>
</dbReference>
<dbReference type="Pfam" id="PF07687">
    <property type="entry name" value="M20_dimer"/>
    <property type="match status" value="1"/>
</dbReference>
<reference evidence="7" key="2">
    <citation type="submission" date="2022-10" db="EMBL/GenBank/DDBJ databases">
        <authorList>
            <person name="Trinh H.N."/>
        </authorList>
    </citation>
    <scope>NUCLEOTIDE SEQUENCE</scope>
    <source>
        <strain evidence="7">RN2-1</strain>
    </source>
</reference>
<keyword evidence="2" id="KW-0479">Metal-binding</keyword>
<dbReference type="RefSeq" id="WP_264711906.1">
    <property type="nucleotide sequence ID" value="NZ_JAPDNT010000001.1"/>
</dbReference>
<dbReference type="InterPro" id="IPR036264">
    <property type="entry name" value="Bact_exopeptidase_dim_dom"/>
</dbReference>
<dbReference type="InterPro" id="IPR001261">
    <property type="entry name" value="ArgE/DapE_CS"/>
</dbReference>
<dbReference type="PANTHER" id="PTHR43808:SF31">
    <property type="entry name" value="N-ACETYL-L-CITRULLINE DEACETYLASE"/>
    <property type="match status" value="1"/>
</dbReference>
<evidence type="ECO:0000313" key="7">
    <source>
        <dbReference type="EMBL" id="MCW3473333.1"/>
    </source>
</evidence>
<dbReference type="Gene3D" id="3.30.70.360">
    <property type="match status" value="1"/>
</dbReference>
<dbReference type="PANTHER" id="PTHR43808">
    <property type="entry name" value="ACETYLORNITHINE DEACETYLASE"/>
    <property type="match status" value="1"/>
</dbReference>
<dbReference type="SUPFAM" id="SSF55031">
    <property type="entry name" value="Bacterial exopeptidase dimerisation domain"/>
    <property type="match status" value="1"/>
</dbReference>
<sequence>MTSFRSDLHGLASDLVAIDSRSFVSNLAVADRVEAALVGFDVERLDYVDGAGVAKRALVAHKGGAGGLALSGHMDTVPDTGWQEDPWSGRIEGAWLHGLGSTDMKGPVAACIVAAQALPASVPVTLLITTDEETTKAGARIIAERSELVRRMRPAAILVAEPTRMIPVRGHRSHVAFTAVATGVQAHSSTGQGRNANWDLVEFLAEMKGIYRRLREDPSLQDRDYDPVFSDFNLVIDNHGAAVNVTVPTATVRIKFRYSAKVDPSPVVDAVRAAASRAGLALSEAREGFPPELPADHPLIRLCAGTVGTAPRTAPYGTDASGLQAVAPCVVLGPGDIAEAHTPSEKVRLADLEAAVPVFVRLAKEVAARPAQAV</sequence>
<evidence type="ECO:0000256" key="3">
    <source>
        <dbReference type="ARBA" id="ARBA00022801"/>
    </source>
</evidence>
<comment type="cofactor">
    <cofactor evidence="1">
        <name>Zn(2+)</name>
        <dbReference type="ChEBI" id="CHEBI:29105"/>
    </cofactor>
</comment>
<evidence type="ECO:0000259" key="6">
    <source>
        <dbReference type="Pfam" id="PF07687"/>
    </source>
</evidence>
<evidence type="ECO:0000313" key="8">
    <source>
        <dbReference type="Proteomes" id="UP001165679"/>
    </source>
</evidence>
<dbReference type="Gene3D" id="3.40.630.10">
    <property type="entry name" value="Zn peptidases"/>
    <property type="match status" value="1"/>
</dbReference>
<name>A0AA41YMQ1_9PROT</name>
<dbReference type="InterPro" id="IPR011650">
    <property type="entry name" value="Peptidase_M20_dimer"/>
</dbReference>
<evidence type="ECO:0000256" key="2">
    <source>
        <dbReference type="ARBA" id="ARBA00022723"/>
    </source>
</evidence>
<keyword evidence="8" id="KW-1185">Reference proteome</keyword>
<dbReference type="SUPFAM" id="SSF53187">
    <property type="entry name" value="Zn-dependent exopeptidases"/>
    <property type="match status" value="1"/>
</dbReference>
<dbReference type="GO" id="GO:0046872">
    <property type="term" value="F:metal ion binding"/>
    <property type="evidence" value="ECO:0007669"/>
    <property type="project" value="UniProtKB-KW"/>
</dbReference>
<evidence type="ECO:0000256" key="5">
    <source>
        <dbReference type="ARBA" id="ARBA00023285"/>
    </source>
</evidence>
<dbReference type="InterPro" id="IPR050072">
    <property type="entry name" value="Peptidase_M20A"/>
</dbReference>
<comment type="caution">
    <text evidence="7">The sequence shown here is derived from an EMBL/GenBank/DDBJ whole genome shotgun (WGS) entry which is preliminary data.</text>
</comment>
<evidence type="ECO:0000256" key="1">
    <source>
        <dbReference type="ARBA" id="ARBA00001947"/>
    </source>
</evidence>
<dbReference type="InterPro" id="IPR002933">
    <property type="entry name" value="Peptidase_M20"/>
</dbReference>
<protein>
    <submittedName>
        <fullName evidence="7">M20/M25/M40 family metallo-hydrolase</fullName>
    </submittedName>
</protein>
<keyword evidence="5" id="KW-0170">Cobalt</keyword>
<dbReference type="AlphaFoldDB" id="A0AA41YMQ1"/>
<dbReference type="GO" id="GO:0008777">
    <property type="term" value="F:acetylornithine deacetylase activity"/>
    <property type="evidence" value="ECO:0007669"/>
    <property type="project" value="TreeGrafter"/>
</dbReference>
<dbReference type="PROSITE" id="PS00758">
    <property type="entry name" value="ARGE_DAPE_CPG2_1"/>
    <property type="match status" value="1"/>
</dbReference>
<keyword evidence="3" id="KW-0378">Hydrolase</keyword>
<keyword evidence="4" id="KW-0862">Zinc</keyword>
<feature type="domain" description="Peptidase M20 dimerisation" evidence="6">
    <location>
        <begin position="170"/>
        <end position="278"/>
    </location>
</feature>
<evidence type="ECO:0000256" key="4">
    <source>
        <dbReference type="ARBA" id="ARBA00022833"/>
    </source>
</evidence>
<gene>
    <name evidence="7" type="ORF">OL599_01980</name>
</gene>
<reference evidence="7" key="1">
    <citation type="submission" date="2022-09" db="EMBL/GenBank/DDBJ databases">
        <title>Rhodovastum sp. nov. RN2-1 isolated from soil in Seongnam, South Korea.</title>
        <authorList>
            <person name="Le N.T."/>
        </authorList>
    </citation>
    <scope>NUCLEOTIDE SEQUENCE</scope>
    <source>
        <strain evidence="7">RN2-1</strain>
    </source>
</reference>